<feature type="region of interest" description="Disordered" evidence="7">
    <location>
        <begin position="184"/>
        <end position="221"/>
    </location>
</feature>
<dbReference type="PANTHER" id="PTHR23426:SF65">
    <property type="entry name" value="FERREDOXIN-2, MITOCHONDRIAL"/>
    <property type="match status" value="1"/>
</dbReference>
<keyword evidence="2" id="KW-0001">2Fe-2S</keyword>
<reference evidence="9 10" key="1">
    <citation type="submission" date="2015-10" db="EMBL/GenBank/DDBJ databases">
        <title>Draft Genome Sequence of Chlorobium limicola strain Frasassi Growing under Artificial Lighting in the Frasassi Cave System.</title>
        <authorList>
            <person name="Mansor M."/>
            <person name="Macalady J."/>
        </authorList>
    </citation>
    <scope>NUCLEOTIDE SEQUENCE [LARGE SCALE GENOMIC DNA]</scope>
    <source>
        <strain evidence="9 10">Frasassi</strain>
    </source>
</reference>
<evidence type="ECO:0000256" key="6">
    <source>
        <dbReference type="ARBA" id="ARBA00034078"/>
    </source>
</evidence>
<dbReference type="OrthoDB" id="9799640at2"/>
<comment type="caution">
    <text evidence="9">The sequence shown here is derived from an EMBL/GenBank/DDBJ whole genome shotgun (WGS) entry which is preliminary data.</text>
</comment>
<evidence type="ECO:0000256" key="2">
    <source>
        <dbReference type="ARBA" id="ARBA00022714"/>
    </source>
</evidence>
<keyword evidence="5" id="KW-0411">Iron-sulfur</keyword>
<evidence type="ECO:0000256" key="1">
    <source>
        <dbReference type="ARBA" id="ARBA00010914"/>
    </source>
</evidence>
<keyword evidence="10" id="KW-1185">Reference proteome</keyword>
<dbReference type="EMBL" id="LMBR01000211">
    <property type="protein sequence ID" value="KUL21069.1"/>
    <property type="molecule type" value="Genomic_DNA"/>
</dbReference>
<dbReference type="CDD" id="cd00207">
    <property type="entry name" value="fer2"/>
    <property type="match status" value="1"/>
</dbReference>
<keyword evidence="3" id="KW-0479">Metal-binding</keyword>
<dbReference type="Proteomes" id="UP000053937">
    <property type="component" value="Unassembled WGS sequence"/>
</dbReference>
<evidence type="ECO:0000313" key="10">
    <source>
        <dbReference type="Proteomes" id="UP000053937"/>
    </source>
</evidence>
<name>A0A117MJN0_CHLLI</name>
<evidence type="ECO:0000256" key="5">
    <source>
        <dbReference type="ARBA" id="ARBA00023014"/>
    </source>
</evidence>
<gene>
    <name evidence="9" type="ORF">ASB62_08255</name>
</gene>
<dbReference type="GO" id="GO:0051537">
    <property type="term" value="F:2 iron, 2 sulfur cluster binding"/>
    <property type="evidence" value="ECO:0007669"/>
    <property type="project" value="UniProtKB-KW"/>
</dbReference>
<evidence type="ECO:0000256" key="3">
    <source>
        <dbReference type="ARBA" id="ARBA00022723"/>
    </source>
</evidence>
<comment type="cofactor">
    <cofactor evidence="6">
        <name>[2Fe-2S] cluster</name>
        <dbReference type="ChEBI" id="CHEBI:190135"/>
    </cofactor>
</comment>
<dbReference type="InterPro" id="IPR036010">
    <property type="entry name" value="2Fe-2S_ferredoxin-like_sf"/>
</dbReference>
<keyword evidence="4" id="KW-0408">Iron</keyword>
<dbReference type="RefSeq" id="WP_059139426.1">
    <property type="nucleotide sequence ID" value="NZ_LMBR01000211.1"/>
</dbReference>
<dbReference type="GO" id="GO:0046872">
    <property type="term" value="F:metal ion binding"/>
    <property type="evidence" value="ECO:0007669"/>
    <property type="project" value="UniProtKB-KW"/>
</dbReference>
<dbReference type="AlphaFoldDB" id="A0A117MJN0"/>
<dbReference type="GO" id="GO:0009055">
    <property type="term" value="F:electron transfer activity"/>
    <property type="evidence" value="ECO:0007669"/>
    <property type="project" value="TreeGrafter"/>
</dbReference>
<dbReference type="Gene3D" id="3.10.20.30">
    <property type="match status" value="1"/>
</dbReference>
<protein>
    <submittedName>
        <fullName evidence="9">Ferredoxin</fullName>
    </submittedName>
</protein>
<evidence type="ECO:0000259" key="8">
    <source>
        <dbReference type="PROSITE" id="PS51085"/>
    </source>
</evidence>
<sequence>MNIIINDRTCKAETGDRLLDVARANHAHIGYFCGGNGICQTCYVKVLEGSELLSPISETEKAMLSDRLIDEGTRMACLTNFEKPGTVKILSTVEEVKIMYETNPLLLPAYSAKMGWDALIKFPETVALQIERTVQGKFDILQIVRDIIGGIADAVQLAFTGFQPASSGEATSDGTRTVIEVKPPAEHHQSSVLPGCCRNGNGQHEKSSAARSHVHHNGVPA</sequence>
<dbReference type="PROSITE" id="PS51085">
    <property type="entry name" value="2FE2S_FER_2"/>
    <property type="match status" value="1"/>
</dbReference>
<dbReference type="InterPro" id="IPR012675">
    <property type="entry name" value="Beta-grasp_dom_sf"/>
</dbReference>
<evidence type="ECO:0000256" key="7">
    <source>
        <dbReference type="SAM" id="MobiDB-lite"/>
    </source>
</evidence>
<comment type="similarity">
    <text evidence="1">Belongs to the adrenodoxin/putidaredoxin family.</text>
</comment>
<dbReference type="Pfam" id="PF00111">
    <property type="entry name" value="Fer2"/>
    <property type="match status" value="1"/>
</dbReference>
<organism evidence="9 10">
    <name type="scientific">Chlorobium limicola</name>
    <dbReference type="NCBI Taxonomy" id="1092"/>
    <lineage>
        <taxon>Bacteria</taxon>
        <taxon>Pseudomonadati</taxon>
        <taxon>Chlorobiota</taxon>
        <taxon>Chlorobiia</taxon>
        <taxon>Chlorobiales</taxon>
        <taxon>Chlorobiaceae</taxon>
        <taxon>Chlorobium/Pelodictyon group</taxon>
        <taxon>Chlorobium</taxon>
    </lineage>
</organism>
<dbReference type="InterPro" id="IPR001055">
    <property type="entry name" value="Adrenodoxin-like"/>
</dbReference>
<dbReference type="SUPFAM" id="SSF54292">
    <property type="entry name" value="2Fe-2S ferredoxin-like"/>
    <property type="match status" value="1"/>
</dbReference>
<accession>A0A117MJN0</accession>
<evidence type="ECO:0000256" key="4">
    <source>
        <dbReference type="ARBA" id="ARBA00023004"/>
    </source>
</evidence>
<dbReference type="PANTHER" id="PTHR23426">
    <property type="entry name" value="FERREDOXIN/ADRENODOXIN"/>
    <property type="match status" value="1"/>
</dbReference>
<evidence type="ECO:0000313" key="9">
    <source>
        <dbReference type="EMBL" id="KUL21069.1"/>
    </source>
</evidence>
<proteinExistence type="inferred from homology"/>
<dbReference type="GO" id="GO:0140647">
    <property type="term" value="P:P450-containing electron transport chain"/>
    <property type="evidence" value="ECO:0007669"/>
    <property type="project" value="InterPro"/>
</dbReference>
<feature type="domain" description="2Fe-2S ferredoxin-type" evidence="8">
    <location>
        <begin position="1"/>
        <end position="95"/>
    </location>
</feature>
<feature type="compositionally biased region" description="Basic residues" evidence="7">
    <location>
        <begin position="212"/>
        <end position="221"/>
    </location>
</feature>
<dbReference type="InterPro" id="IPR001041">
    <property type="entry name" value="2Fe-2S_ferredoxin-type"/>
</dbReference>